<evidence type="ECO:0000256" key="8">
    <source>
        <dbReference type="ARBA" id="ARBA00022573"/>
    </source>
</evidence>
<evidence type="ECO:0000256" key="1">
    <source>
        <dbReference type="ARBA" id="ARBA00000312"/>
    </source>
</evidence>
<reference evidence="17 18" key="1">
    <citation type="submission" date="2016-10" db="EMBL/GenBank/DDBJ databases">
        <authorList>
            <person name="de Groot N.N."/>
        </authorList>
    </citation>
    <scope>NUCLEOTIDE SEQUENCE [LARGE SCALE GENOMIC DNA]</scope>
    <source>
        <strain evidence="17 18">DSM 100674</strain>
    </source>
</reference>
<sequence length="179" mass="18974">METPVPDLPHLTLILGGAASGKSAFAEGLVSGSGRARVYLATAQAFDDEMQAKLTLHRQTRGPGWRTIEAPLDLAPALGQASGQEAVLLDCITMWLSNHLLADHDPDMAQQALFAALDTCAAPVVMVSNEVGLSVVPENALARRFREAQGRINQRLAARADLVVNVIAGLPQVLKGHLP</sequence>
<evidence type="ECO:0000256" key="3">
    <source>
        <dbReference type="ARBA" id="ARBA00001522"/>
    </source>
</evidence>
<comment type="function">
    <text evidence="4 14">Catalyzes ATP-dependent phosphorylation of adenosylcobinamide and addition of GMP to adenosylcobinamide phosphate.</text>
</comment>
<feature type="binding site" evidence="16">
    <location>
        <begin position="41"/>
        <end position="43"/>
    </location>
    <ligand>
        <name>GTP</name>
        <dbReference type="ChEBI" id="CHEBI:37565"/>
    </ligand>
</feature>
<dbReference type="SUPFAM" id="SSF52540">
    <property type="entry name" value="P-loop containing nucleoside triphosphate hydrolases"/>
    <property type="match status" value="1"/>
</dbReference>
<dbReference type="AlphaFoldDB" id="A0A1H7VRI4"/>
<keyword evidence="8 14" id="KW-0169">Cobalamin biosynthesis</keyword>
<dbReference type="Gene3D" id="3.40.50.300">
    <property type="entry name" value="P-loop containing nucleotide triphosphate hydrolases"/>
    <property type="match status" value="1"/>
</dbReference>
<dbReference type="PIRSF" id="PIRSF006135">
    <property type="entry name" value="CobU"/>
    <property type="match status" value="1"/>
</dbReference>
<evidence type="ECO:0000256" key="5">
    <source>
        <dbReference type="ARBA" id="ARBA00004692"/>
    </source>
</evidence>
<dbReference type="PANTHER" id="PTHR34848:SF1">
    <property type="entry name" value="BIFUNCTIONAL ADENOSYLCOBALAMIN BIOSYNTHESIS PROTEIN COBU"/>
    <property type="match status" value="1"/>
</dbReference>
<dbReference type="InterPro" id="IPR003203">
    <property type="entry name" value="CobU/CobP"/>
</dbReference>
<dbReference type="GO" id="GO:0009236">
    <property type="term" value="P:cobalamin biosynthetic process"/>
    <property type="evidence" value="ECO:0007669"/>
    <property type="project" value="UniProtKB-UniRule"/>
</dbReference>
<keyword evidence="13 14" id="KW-0342">GTP-binding</keyword>
<evidence type="ECO:0000256" key="12">
    <source>
        <dbReference type="ARBA" id="ARBA00022840"/>
    </source>
</evidence>
<feature type="active site" description="GMP-histidine intermediate" evidence="15">
    <location>
        <position position="57"/>
    </location>
</feature>
<keyword evidence="12 14" id="KW-0067">ATP-binding</keyword>
<gene>
    <name evidence="17" type="ORF">SAMN05443999_11319</name>
</gene>
<evidence type="ECO:0000256" key="6">
    <source>
        <dbReference type="ARBA" id="ARBA00005159"/>
    </source>
</evidence>
<evidence type="ECO:0000256" key="11">
    <source>
        <dbReference type="ARBA" id="ARBA00022777"/>
    </source>
</evidence>
<protein>
    <recommendedName>
        <fullName evidence="14">Bifunctional adenosylcobalamin biosynthesis protein</fullName>
        <ecNumber evidence="14">2.7.1.156</ecNumber>
        <ecNumber evidence="14">2.7.7.62</ecNumber>
    </recommendedName>
</protein>
<comment type="catalytic activity">
    <reaction evidence="2 14">
        <text>adenosylcob(III)inamide phosphate + GTP + H(+) = adenosylcob(III)inamide-GDP + diphosphate</text>
        <dbReference type="Rhea" id="RHEA:22712"/>
        <dbReference type="ChEBI" id="CHEBI:15378"/>
        <dbReference type="ChEBI" id="CHEBI:33019"/>
        <dbReference type="ChEBI" id="CHEBI:37565"/>
        <dbReference type="ChEBI" id="CHEBI:58502"/>
        <dbReference type="ChEBI" id="CHEBI:60487"/>
        <dbReference type="EC" id="2.7.7.62"/>
    </reaction>
</comment>
<proteinExistence type="inferred from homology"/>
<keyword evidence="17" id="KW-0548">Nucleotidyltransferase</keyword>
<evidence type="ECO:0000256" key="15">
    <source>
        <dbReference type="PIRSR" id="PIRSR006135-1"/>
    </source>
</evidence>
<keyword evidence="11 14" id="KW-0418">Kinase</keyword>
<feature type="binding site" evidence="16">
    <location>
        <position position="90"/>
    </location>
    <ligand>
        <name>GTP</name>
        <dbReference type="ChEBI" id="CHEBI:37565"/>
    </ligand>
</feature>
<dbReference type="OrthoDB" id="9788370at2"/>
<keyword evidence="9 14" id="KW-0808">Transferase</keyword>
<comment type="pathway">
    <text evidence="6 14">Cofactor biosynthesis; adenosylcobalamin biosynthesis; adenosylcobalamin from cob(II)yrinate a,c-diamide: step 5/7.</text>
</comment>
<dbReference type="EC" id="2.7.7.62" evidence="14"/>
<dbReference type="Pfam" id="PF02283">
    <property type="entry name" value="CobU"/>
    <property type="match status" value="1"/>
</dbReference>
<evidence type="ECO:0000313" key="17">
    <source>
        <dbReference type="EMBL" id="SEM11674.1"/>
    </source>
</evidence>
<dbReference type="UniPathway" id="UPA00148">
    <property type="reaction ID" value="UER00236"/>
</dbReference>
<dbReference type="GO" id="GO:0005525">
    <property type="term" value="F:GTP binding"/>
    <property type="evidence" value="ECO:0007669"/>
    <property type="project" value="UniProtKB-UniRule"/>
</dbReference>
<dbReference type="GO" id="GO:0043752">
    <property type="term" value="F:adenosylcobinamide kinase activity"/>
    <property type="evidence" value="ECO:0007669"/>
    <property type="project" value="UniProtKB-EC"/>
</dbReference>
<evidence type="ECO:0000313" key="18">
    <source>
        <dbReference type="Proteomes" id="UP000199582"/>
    </source>
</evidence>
<dbReference type="EMBL" id="FOAG01000013">
    <property type="protein sequence ID" value="SEM11674.1"/>
    <property type="molecule type" value="Genomic_DNA"/>
</dbReference>
<name>A0A1H7VRI4_9RHOB</name>
<dbReference type="Proteomes" id="UP000199582">
    <property type="component" value="Unassembled WGS sequence"/>
</dbReference>
<dbReference type="InterPro" id="IPR027417">
    <property type="entry name" value="P-loop_NTPase"/>
</dbReference>
<evidence type="ECO:0000256" key="16">
    <source>
        <dbReference type="PIRSR" id="PIRSR006135-2"/>
    </source>
</evidence>
<keyword evidence="18" id="KW-1185">Reference proteome</keyword>
<dbReference type="GO" id="GO:0005524">
    <property type="term" value="F:ATP binding"/>
    <property type="evidence" value="ECO:0007669"/>
    <property type="project" value="UniProtKB-UniRule"/>
</dbReference>
<comment type="catalytic activity">
    <reaction evidence="3">
        <text>adenosylcob(III)inamide + GTP = adenosylcob(III)inamide phosphate + GDP + H(+)</text>
        <dbReference type="Rhea" id="RHEA:15765"/>
        <dbReference type="ChEBI" id="CHEBI:2480"/>
        <dbReference type="ChEBI" id="CHEBI:15378"/>
        <dbReference type="ChEBI" id="CHEBI:37565"/>
        <dbReference type="ChEBI" id="CHEBI:58189"/>
        <dbReference type="ChEBI" id="CHEBI:58502"/>
        <dbReference type="EC" id="2.7.1.156"/>
    </reaction>
</comment>
<feature type="binding site" evidence="16">
    <location>
        <begin position="58"/>
        <end position="61"/>
    </location>
    <ligand>
        <name>GTP</name>
        <dbReference type="ChEBI" id="CHEBI:37565"/>
    </ligand>
</feature>
<evidence type="ECO:0000256" key="4">
    <source>
        <dbReference type="ARBA" id="ARBA00003889"/>
    </source>
</evidence>
<evidence type="ECO:0000256" key="13">
    <source>
        <dbReference type="ARBA" id="ARBA00023134"/>
    </source>
</evidence>
<dbReference type="GO" id="GO:0008820">
    <property type="term" value="F:cobinamide phosphate guanylyltransferase activity"/>
    <property type="evidence" value="ECO:0007669"/>
    <property type="project" value="UniProtKB-UniRule"/>
</dbReference>
<evidence type="ECO:0000256" key="7">
    <source>
        <dbReference type="ARBA" id="ARBA00007490"/>
    </source>
</evidence>
<evidence type="ECO:0000256" key="9">
    <source>
        <dbReference type="ARBA" id="ARBA00022679"/>
    </source>
</evidence>
<evidence type="ECO:0000256" key="10">
    <source>
        <dbReference type="ARBA" id="ARBA00022741"/>
    </source>
</evidence>
<dbReference type="STRING" id="1287727.SAMN05443999_11319"/>
<comment type="pathway">
    <text evidence="5 14">Cofactor biosynthesis; adenosylcobalamin biosynthesis; adenosylcobalamin from cob(II)yrinate a,c-diamide: step 6/7.</text>
</comment>
<dbReference type="PANTHER" id="PTHR34848">
    <property type="match status" value="1"/>
</dbReference>
<feature type="binding site" evidence="16">
    <location>
        <position position="69"/>
    </location>
    <ligand>
        <name>GTP</name>
        <dbReference type="ChEBI" id="CHEBI:37565"/>
    </ligand>
</feature>
<evidence type="ECO:0000256" key="14">
    <source>
        <dbReference type="PIRNR" id="PIRNR006135"/>
    </source>
</evidence>
<comment type="catalytic activity">
    <reaction evidence="1 14">
        <text>adenosylcob(III)inamide + ATP = adenosylcob(III)inamide phosphate + ADP + H(+)</text>
        <dbReference type="Rhea" id="RHEA:15769"/>
        <dbReference type="ChEBI" id="CHEBI:2480"/>
        <dbReference type="ChEBI" id="CHEBI:15378"/>
        <dbReference type="ChEBI" id="CHEBI:30616"/>
        <dbReference type="ChEBI" id="CHEBI:58502"/>
        <dbReference type="ChEBI" id="CHEBI:456216"/>
        <dbReference type="EC" id="2.7.1.156"/>
    </reaction>
</comment>
<feature type="binding site" evidence="16">
    <location>
        <begin position="16"/>
        <end position="23"/>
    </location>
    <ligand>
        <name>GTP</name>
        <dbReference type="ChEBI" id="CHEBI:37565"/>
    </ligand>
</feature>
<dbReference type="EC" id="2.7.1.156" evidence="14"/>
<keyword evidence="10 14" id="KW-0547">Nucleotide-binding</keyword>
<dbReference type="NCBIfam" id="NF004469">
    <property type="entry name" value="PRK05800.1"/>
    <property type="match status" value="1"/>
</dbReference>
<organism evidence="17 18">
    <name type="scientific">Roseovarius azorensis</name>
    <dbReference type="NCBI Taxonomy" id="1287727"/>
    <lineage>
        <taxon>Bacteria</taxon>
        <taxon>Pseudomonadati</taxon>
        <taxon>Pseudomonadota</taxon>
        <taxon>Alphaproteobacteria</taxon>
        <taxon>Rhodobacterales</taxon>
        <taxon>Roseobacteraceae</taxon>
        <taxon>Roseovarius</taxon>
    </lineage>
</organism>
<accession>A0A1H7VRI4</accession>
<dbReference type="CDD" id="cd00544">
    <property type="entry name" value="CobU"/>
    <property type="match status" value="1"/>
</dbReference>
<comment type="similarity">
    <text evidence="7 14">Belongs to the CobU/CobP family.</text>
</comment>
<evidence type="ECO:0000256" key="2">
    <source>
        <dbReference type="ARBA" id="ARBA00000711"/>
    </source>
</evidence>